<dbReference type="RefSeq" id="WP_263529244.1">
    <property type="nucleotide sequence ID" value="NZ_JAOVZB010000001.1"/>
</dbReference>
<protein>
    <submittedName>
        <fullName evidence="1">Uncharacterized protein</fullName>
    </submittedName>
</protein>
<name>A0ABT2YPQ9_9GAMM</name>
<dbReference type="EMBL" id="JAOVZB010000001">
    <property type="protein sequence ID" value="MCV2401871.1"/>
    <property type="molecule type" value="Genomic_DNA"/>
</dbReference>
<proteinExistence type="predicted"/>
<evidence type="ECO:0000313" key="2">
    <source>
        <dbReference type="Proteomes" id="UP001209713"/>
    </source>
</evidence>
<gene>
    <name evidence="1" type="ORF">OFY17_03130</name>
</gene>
<accession>A0ABT2YPQ9</accession>
<dbReference type="Proteomes" id="UP001209713">
    <property type="component" value="Unassembled WGS sequence"/>
</dbReference>
<evidence type="ECO:0000313" key="1">
    <source>
        <dbReference type="EMBL" id="MCV2401871.1"/>
    </source>
</evidence>
<organism evidence="1 2">
    <name type="scientific">Marinomonas sargassi</name>
    <dbReference type="NCBI Taxonomy" id="2984494"/>
    <lineage>
        <taxon>Bacteria</taxon>
        <taxon>Pseudomonadati</taxon>
        <taxon>Pseudomonadota</taxon>
        <taxon>Gammaproteobacteria</taxon>
        <taxon>Oceanospirillales</taxon>
        <taxon>Oceanospirillaceae</taxon>
        <taxon>Marinomonas</taxon>
    </lineage>
</organism>
<reference evidence="1 2" key="1">
    <citation type="submission" date="2022-10" db="EMBL/GenBank/DDBJ databases">
        <title>Marinomonas transparenta sp. nov. and Marinomonas sargassi sp. nov., isolated from marine alga (Sargassum natans (L.) Gaillon).</title>
        <authorList>
            <person name="Wang Y."/>
        </authorList>
    </citation>
    <scope>NUCLEOTIDE SEQUENCE [LARGE SCALE GENOMIC DNA]</scope>
    <source>
        <strain evidence="1 2">C2222</strain>
    </source>
</reference>
<sequence length="49" mass="5770">MIRSWATAVRMLKEKLLPKRMEGALYDPFAGNYTMQIMADRMPPFYSEI</sequence>
<keyword evidence="2" id="KW-1185">Reference proteome</keyword>
<comment type="caution">
    <text evidence="1">The sequence shown here is derived from an EMBL/GenBank/DDBJ whole genome shotgun (WGS) entry which is preliminary data.</text>
</comment>